<dbReference type="SMART" id="SM00276">
    <property type="entry name" value="GLECT"/>
    <property type="match status" value="1"/>
</dbReference>
<evidence type="ECO:0000313" key="5">
    <source>
        <dbReference type="Proteomes" id="UP000038045"/>
    </source>
</evidence>
<accession>A0A0N4ZNT7</accession>
<organism evidence="5 6">
    <name type="scientific">Parastrongyloides trichosuri</name>
    <name type="common">Possum-specific nematode worm</name>
    <dbReference type="NCBI Taxonomy" id="131310"/>
    <lineage>
        <taxon>Eukaryota</taxon>
        <taxon>Metazoa</taxon>
        <taxon>Ecdysozoa</taxon>
        <taxon>Nematoda</taxon>
        <taxon>Chromadorea</taxon>
        <taxon>Rhabditida</taxon>
        <taxon>Tylenchina</taxon>
        <taxon>Panagrolaimomorpha</taxon>
        <taxon>Strongyloidoidea</taxon>
        <taxon>Strongyloididae</taxon>
        <taxon>Parastrongyloides</taxon>
    </lineage>
</organism>
<dbReference type="PANTHER" id="PTHR11346">
    <property type="entry name" value="GALECTIN"/>
    <property type="match status" value="1"/>
</dbReference>
<dbReference type="GO" id="GO:0030246">
    <property type="term" value="F:carbohydrate binding"/>
    <property type="evidence" value="ECO:0007669"/>
    <property type="project" value="UniProtKB-UniRule"/>
</dbReference>
<dbReference type="CDD" id="cd00070">
    <property type="entry name" value="GLECT"/>
    <property type="match status" value="1"/>
</dbReference>
<protein>
    <recommendedName>
        <fullName evidence="3">Galectin</fullName>
    </recommendedName>
</protein>
<dbReference type="InterPro" id="IPR044156">
    <property type="entry name" value="Galectin-like"/>
</dbReference>
<reference evidence="6" key="1">
    <citation type="submission" date="2017-02" db="UniProtKB">
        <authorList>
            <consortium name="WormBaseParasite"/>
        </authorList>
    </citation>
    <scope>IDENTIFICATION</scope>
</reference>
<dbReference type="Pfam" id="PF00337">
    <property type="entry name" value="Gal-bind_lectin"/>
    <property type="match status" value="1"/>
</dbReference>
<dbReference type="Gene3D" id="2.60.120.200">
    <property type="match status" value="1"/>
</dbReference>
<dbReference type="InterPro" id="IPR013320">
    <property type="entry name" value="ConA-like_dom_sf"/>
</dbReference>
<evidence type="ECO:0000256" key="2">
    <source>
        <dbReference type="ARBA" id="ARBA00022737"/>
    </source>
</evidence>
<name>A0A0N4ZNT7_PARTI</name>
<sequence length="150" mass="17640">MGIGDGVTLSFSKEEYNPSIPFSTGINGFFTPQHVRIIGQCHKHSHGFHINFKTANDIAFHFNPRFKEKCVVRNSTEHGQWGEEERYEDSFPFHHDKIFTLDFIAYDDYVECKFNGEHFVEYTYRKYHNDVIAMEIDGEVDIHYISVHKD</sequence>
<dbReference type="AlphaFoldDB" id="A0A0N4ZNT7"/>
<dbReference type="PROSITE" id="PS51304">
    <property type="entry name" value="GALECTIN"/>
    <property type="match status" value="1"/>
</dbReference>
<keyword evidence="2" id="KW-0677">Repeat</keyword>
<dbReference type="WBParaSite" id="PTRK_0001020000.1">
    <property type="protein sequence ID" value="PTRK_0001020000.1"/>
    <property type="gene ID" value="PTRK_0001020000"/>
</dbReference>
<dbReference type="InterPro" id="IPR001079">
    <property type="entry name" value="Galectin_CRD"/>
</dbReference>
<dbReference type="Proteomes" id="UP000038045">
    <property type="component" value="Unplaced"/>
</dbReference>
<evidence type="ECO:0000313" key="6">
    <source>
        <dbReference type="WBParaSite" id="PTRK_0001020000.1"/>
    </source>
</evidence>
<dbReference type="SUPFAM" id="SSF49899">
    <property type="entry name" value="Concanavalin A-like lectins/glucanases"/>
    <property type="match status" value="1"/>
</dbReference>
<evidence type="ECO:0000256" key="1">
    <source>
        <dbReference type="ARBA" id="ARBA00022734"/>
    </source>
</evidence>
<evidence type="ECO:0000259" key="4">
    <source>
        <dbReference type="PROSITE" id="PS51304"/>
    </source>
</evidence>
<dbReference type="SMART" id="SM00908">
    <property type="entry name" value="Gal-bind_lectin"/>
    <property type="match status" value="1"/>
</dbReference>
<dbReference type="STRING" id="131310.A0A0N4ZNT7"/>
<proteinExistence type="predicted"/>
<evidence type="ECO:0000256" key="3">
    <source>
        <dbReference type="RuleBase" id="RU102079"/>
    </source>
</evidence>
<feature type="domain" description="Galectin" evidence="4">
    <location>
        <begin position="21"/>
        <end position="148"/>
    </location>
</feature>
<dbReference type="PANTHER" id="PTHR11346:SF147">
    <property type="entry name" value="GALECTIN"/>
    <property type="match status" value="1"/>
</dbReference>
<keyword evidence="1 3" id="KW-0430">Lectin</keyword>
<keyword evidence="5" id="KW-1185">Reference proteome</keyword>
<dbReference type="FunFam" id="2.60.120.200:FF:000124">
    <property type="entry name" value="Galectin-4"/>
    <property type="match status" value="1"/>
</dbReference>